<dbReference type="AlphaFoldDB" id="A0A5N6RXG3"/>
<dbReference type="Proteomes" id="UP000325415">
    <property type="component" value="Unassembled WGS sequence"/>
</dbReference>
<gene>
    <name evidence="3" type="ORF">DDE84_07615</name>
</gene>
<reference evidence="3 4" key="1">
    <citation type="submission" date="2018-04" db="EMBL/GenBank/DDBJ databases">
        <authorList>
            <person name="Eckel V.P."/>
            <person name="Vogel R.F."/>
        </authorList>
    </citation>
    <scope>NUCLEOTIDE SEQUENCE [LARGE SCALE GENOMIC DNA]</scope>
    <source>
        <strain evidence="4">TMW 2.1764</strain>
    </source>
</reference>
<feature type="compositionally biased region" description="Polar residues" evidence="1">
    <location>
        <begin position="1"/>
        <end position="10"/>
    </location>
</feature>
<dbReference type="OrthoDB" id="5189092at2"/>
<accession>A0A5N6RXG3</accession>
<evidence type="ECO:0000313" key="3">
    <source>
        <dbReference type="EMBL" id="KAE8127770.1"/>
    </source>
</evidence>
<organism evidence="3 4">
    <name type="scientific">Bifidobacterium tibiigranuli</name>
    <dbReference type="NCBI Taxonomy" id="2172043"/>
    <lineage>
        <taxon>Bacteria</taxon>
        <taxon>Bacillati</taxon>
        <taxon>Actinomycetota</taxon>
        <taxon>Actinomycetes</taxon>
        <taxon>Bifidobacteriales</taxon>
        <taxon>Bifidobacteriaceae</taxon>
        <taxon>Bifidobacterium</taxon>
    </lineage>
</organism>
<feature type="transmembrane region" description="Helical" evidence="2">
    <location>
        <begin position="51"/>
        <end position="72"/>
    </location>
</feature>
<feature type="region of interest" description="Disordered" evidence="1">
    <location>
        <begin position="1"/>
        <end position="44"/>
    </location>
</feature>
<keyword evidence="2" id="KW-0472">Membrane</keyword>
<evidence type="ECO:0000256" key="2">
    <source>
        <dbReference type="SAM" id="Phobius"/>
    </source>
</evidence>
<keyword evidence="4" id="KW-1185">Reference proteome</keyword>
<evidence type="ECO:0008006" key="5">
    <source>
        <dbReference type="Google" id="ProtNLM"/>
    </source>
</evidence>
<proteinExistence type="predicted"/>
<name>A0A5N6RXG3_9BIFI</name>
<evidence type="ECO:0000313" key="4">
    <source>
        <dbReference type="Proteomes" id="UP000325415"/>
    </source>
</evidence>
<comment type="caution">
    <text evidence="3">The sequence shown here is derived from an EMBL/GenBank/DDBJ whole genome shotgun (WGS) entry which is preliminary data.</text>
</comment>
<dbReference type="GeneID" id="78127549"/>
<evidence type="ECO:0000256" key="1">
    <source>
        <dbReference type="SAM" id="MobiDB-lite"/>
    </source>
</evidence>
<keyword evidence="2" id="KW-0812">Transmembrane</keyword>
<sequence>MASTPHSPNTRKSSTGRGASGTSGTSGGRQQRGQRRKPSKEQQRIFRRRRIVAAVALVLVLAFIVFCVYSLGRGVAAVSGVIRHDDLTALTRNEVPGVKQTSGVHDCTASDVKLELSAQSQTVPVGGSLDFTMTVAYEGTSSCLIDVSNASRILTITSGSDTIWRSDACPADPHRLLMSKGDKRVDTLTWNADSTGSQCVDDASLPRVNPGTYMAKLSLKNDAKAVSDPVPVIVQ</sequence>
<feature type="compositionally biased region" description="Gly residues" evidence="1">
    <location>
        <begin position="18"/>
        <end position="27"/>
    </location>
</feature>
<dbReference type="EMBL" id="QDAG01000007">
    <property type="protein sequence ID" value="KAE8127770.1"/>
    <property type="molecule type" value="Genomic_DNA"/>
</dbReference>
<protein>
    <recommendedName>
        <fullName evidence="5">Peptide ABC transporter permease</fullName>
    </recommendedName>
</protein>
<dbReference type="RefSeq" id="WP_152581098.1">
    <property type="nucleotide sequence ID" value="NZ_JAKVIV010000005.1"/>
</dbReference>
<keyword evidence="2" id="KW-1133">Transmembrane helix</keyword>